<keyword evidence="2" id="KW-1185">Reference proteome</keyword>
<organism evidence="1 2">
    <name type="scientific">Burkholderia savannae</name>
    <dbReference type="NCBI Taxonomy" id="1637837"/>
    <lineage>
        <taxon>Bacteria</taxon>
        <taxon>Pseudomonadati</taxon>
        <taxon>Pseudomonadota</taxon>
        <taxon>Betaproteobacteria</taxon>
        <taxon>Burkholderiales</taxon>
        <taxon>Burkholderiaceae</taxon>
        <taxon>Burkholderia</taxon>
        <taxon>pseudomallei group</taxon>
    </lineage>
</organism>
<accession>A0ABR5TIN4</accession>
<evidence type="ECO:0008006" key="3">
    <source>
        <dbReference type="Google" id="ProtNLM"/>
    </source>
</evidence>
<evidence type="ECO:0000313" key="1">
    <source>
        <dbReference type="EMBL" id="KWZ43392.1"/>
    </source>
</evidence>
<name>A0ABR5TIN4_9BURK</name>
<comment type="caution">
    <text evidence="1">The sequence shown here is derived from an EMBL/GenBank/DDBJ whole genome shotgun (WGS) entry which is preliminary data.</text>
</comment>
<gene>
    <name evidence="1" type="ORF">WS72_11335</name>
</gene>
<dbReference type="EMBL" id="LNJQ01000001">
    <property type="protein sequence ID" value="KWZ43392.1"/>
    <property type="molecule type" value="Genomic_DNA"/>
</dbReference>
<protein>
    <recommendedName>
        <fullName evidence="3">Gp22</fullName>
    </recommendedName>
</protein>
<dbReference type="RefSeq" id="WP_060355354.1">
    <property type="nucleotide sequence ID" value="NZ_LNJQ01000001.1"/>
</dbReference>
<proteinExistence type="predicted"/>
<evidence type="ECO:0000313" key="2">
    <source>
        <dbReference type="Proteomes" id="UP000070255"/>
    </source>
</evidence>
<dbReference type="Proteomes" id="UP000070255">
    <property type="component" value="Unassembled WGS sequence"/>
</dbReference>
<reference evidence="1 2" key="1">
    <citation type="submission" date="2015-11" db="EMBL/GenBank/DDBJ databases">
        <authorList>
            <person name="Sahl J."/>
            <person name="Wagner D."/>
            <person name="Keim P."/>
        </authorList>
    </citation>
    <scope>NUCLEOTIDE SEQUENCE [LARGE SCALE GENOMIC DNA]</scope>
    <source>
        <strain evidence="1 2">BDU18</strain>
    </source>
</reference>
<sequence length="247" mass="27403">MAAGFQAFTDSGVFQIDGLTPNYQLVQSMSAVSQSIRIDTAWNDKNIQYQGQFWVCSFTFSAEAPLYAFSADSGVGVSLWDANSRDGQTYTVRFITEVQTTVRFFVFSKVPVSSRGFGLQVFDGHGQLIADAASPFFRVLDVVYDAYMPANGGEGWTVEGAPNPPWQLRSYGRPVLISSMWAAHYIWGSSNSNQRLWDILEIGMVRVSGGDVSWGTQIYNGGRAPNITTFRECWRMQFMVIDGTGII</sequence>